<dbReference type="Gene3D" id="3.40.630.10">
    <property type="entry name" value="Zn peptidases"/>
    <property type="match status" value="1"/>
</dbReference>
<sequence>AGMSYDKCGAANVTGFFKVLSELKPKQFKAVGVLAVARNNCGEEGYTADEVITSRA</sequence>
<dbReference type="EMBL" id="CAJOBI010151386">
    <property type="protein sequence ID" value="CAF4812203.1"/>
    <property type="molecule type" value="Genomic_DNA"/>
</dbReference>
<dbReference type="AlphaFoldDB" id="A0A8S3BAK2"/>
<evidence type="ECO:0000313" key="7">
    <source>
        <dbReference type="EMBL" id="CAF4944793.1"/>
    </source>
</evidence>
<name>A0A8S3BAK2_9BILA</name>
<keyword evidence="3" id="KW-0645">Protease</keyword>
<dbReference type="GO" id="GO:0070006">
    <property type="term" value="F:metalloaminopeptidase activity"/>
    <property type="evidence" value="ECO:0007669"/>
    <property type="project" value="InterPro"/>
</dbReference>
<dbReference type="GO" id="GO:0006508">
    <property type="term" value="P:proteolysis"/>
    <property type="evidence" value="ECO:0007669"/>
    <property type="project" value="UniProtKB-KW"/>
</dbReference>
<evidence type="ECO:0000259" key="5">
    <source>
        <dbReference type="Pfam" id="PF00883"/>
    </source>
</evidence>
<evidence type="ECO:0000313" key="8">
    <source>
        <dbReference type="Proteomes" id="UP000676336"/>
    </source>
</evidence>
<keyword evidence="4" id="KW-0378">Hydrolase</keyword>
<dbReference type="PANTHER" id="PTHR11963:SF48">
    <property type="entry name" value="DIPEPTIDASE B, ISOFORM A"/>
    <property type="match status" value="1"/>
</dbReference>
<dbReference type="PANTHER" id="PTHR11963">
    <property type="entry name" value="LEUCINE AMINOPEPTIDASE-RELATED"/>
    <property type="match status" value="1"/>
</dbReference>
<organism evidence="6 8">
    <name type="scientific">Rotaria magnacalcarata</name>
    <dbReference type="NCBI Taxonomy" id="392030"/>
    <lineage>
        <taxon>Eukaryota</taxon>
        <taxon>Metazoa</taxon>
        <taxon>Spiralia</taxon>
        <taxon>Gnathifera</taxon>
        <taxon>Rotifera</taxon>
        <taxon>Eurotatoria</taxon>
        <taxon>Bdelloidea</taxon>
        <taxon>Philodinida</taxon>
        <taxon>Philodinidae</taxon>
        <taxon>Rotaria</taxon>
    </lineage>
</organism>
<dbReference type="InterPro" id="IPR011356">
    <property type="entry name" value="Leucine_aapep/pepB"/>
</dbReference>
<comment type="similarity">
    <text evidence="1">Belongs to the peptidase M17 family.</text>
</comment>
<dbReference type="Proteomes" id="UP000676336">
    <property type="component" value="Unassembled WGS sequence"/>
</dbReference>
<dbReference type="EMBL" id="CAJOBI010186167">
    <property type="protein sequence ID" value="CAF4944793.1"/>
    <property type="molecule type" value="Genomic_DNA"/>
</dbReference>
<protein>
    <recommendedName>
        <fullName evidence="5">Cytosol aminopeptidase domain-containing protein</fullName>
    </recommendedName>
</protein>
<evidence type="ECO:0000256" key="2">
    <source>
        <dbReference type="ARBA" id="ARBA00022438"/>
    </source>
</evidence>
<evidence type="ECO:0000256" key="3">
    <source>
        <dbReference type="ARBA" id="ARBA00022670"/>
    </source>
</evidence>
<evidence type="ECO:0000313" key="6">
    <source>
        <dbReference type="EMBL" id="CAF4812203.1"/>
    </source>
</evidence>
<dbReference type="Pfam" id="PF00883">
    <property type="entry name" value="Peptidase_M17"/>
    <property type="match status" value="1"/>
</dbReference>
<feature type="non-terminal residue" evidence="6">
    <location>
        <position position="56"/>
    </location>
</feature>
<accession>A0A8S3BAK2</accession>
<proteinExistence type="inferred from homology"/>
<keyword evidence="2" id="KW-0031">Aminopeptidase</keyword>
<evidence type="ECO:0000256" key="4">
    <source>
        <dbReference type="ARBA" id="ARBA00022801"/>
    </source>
</evidence>
<reference evidence="6" key="1">
    <citation type="submission" date="2021-02" db="EMBL/GenBank/DDBJ databases">
        <authorList>
            <person name="Nowell W R."/>
        </authorList>
    </citation>
    <scope>NUCLEOTIDE SEQUENCE</scope>
</reference>
<comment type="caution">
    <text evidence="6">The sequence shown here is derived from an EMBL/GenBank/DDBJ whole genome shotgun (WGS) entry which is preliminary data.</text>
</comment>
<dbReference type="GO" id="GO:0030145">
    <property type="term" value="F:manganese ion binding"/>
    <property type="evidence" value="ECO:0007669"/>
    <property type="project" value="InterPro"/>
</dbReference>
<feature type="non-terminal residue" evidence="6">
    <location>
        <position position="1"/>
    </location>
</feature>
<dbReference type="InterPro" id="IPR000819">
    <property type="entry name" value="Peptidase_M17_C"/>
</dbReference>
<evidence type="ECO:0000256" key="1">
    <source>
        <dbReference type="ARBA" id="ARBA00009528"/>
    </source>
</evidence>
<dbReference type="GO" id="GO:0005737">
    <property type="term" value="C:cytoplasm"/>
    <property type="evidence" value="ECO:0007669"/>
    <property type="project" value="InterPro"/>
</dbReference>
<feature type="domain" description="Cytosol aminopeptidase" evidence="5">
    <location>
        <begin position="2"/>
        <end position="55"/>
    </location>
</feature>
<dbReference type="SUPFAM" id="SSF53187">
    <property type="entry name" value="Zn-dependent exopeptidases"/>
    <property type="match status" value="1"/>
</dbReference>
<gene>
    <name evidence="6" type="ORF">SMN809_LOCUS47643</name>
    <name evidence="7" type="ORF">SMN809_LOCUS53816</name>
</gene>